<feature type="domain" description="PDZ" evidence="11">
    <location>
        <begin position="280"/>
        <end position="371"/>
    </location>
</feature>
<dbReference type="InterPro" id="IPR001940">
    <property type="entry name" value="Peptidase_S1C"/>
</dbReference>
<dbReference type="PRINTS" id="PR00834">
    <property type="entry name" value="PROTEASES2C"/>
</dbReference>
<dbReference type="InterPro" id="IPR036034">
    <property type="entry name" value="PDZ_sf"/>
</dbReference>
<dbReference type="Gene3D" id="2.40.10.120">
    <property type="match status" value="1"/>
</dbReference>
<keyword evidence="13" id="KW-1185">Reference proteome</keyword>
<dbReference type="SUPFAM" id="SSF50494">
    <property type="entry name" value="Trypsin-like serine proteases"/>
    <property type="match status" value="1"/>
</dbReference>
<keyword evidence="5" id="KW-0677">Repeat</keyword>
<evidence type="ECO:0000256" key="5">
    <source>
        <dbReference type="ARBA" id="ARBA00022737"/>
    </source>
</evidence>
<dbReference type="NCBIfam" id="TIGR02037">
    <property type="entry name" value="degP_htrA_DO"/>
    <property type="match status" value="1"/>
</dbReference>
<evidence type="ECO:0000256" key="4">
    <source>
        <dbReference type="ARBA" id="ARBA00022729"/>
    </source>
</evidence>
<comment type="similarity">
    <text evidence="2">Belongs to the peptidase S1C family.</text>
</comment>
<feature type="active site" description="Charge relay system" evidence="9">
    <location>
        <position position="236"/>
    </location>
</feature>
<dbReference type="PROSITE" id="PS50106">
    <property type="entry name" value="PDZ"/>
    <property type="match status" value="2"/>
</dbReference>
<feature type="binding site" evidence="10">
    <location>
        <position position="159"/>
    </location>
    <ligand>
        <name>substrate</name>
    </ligand>
</feature>
<feature type="binding site" evidence="10">
    <location>
        <position position="129"/>
    </location>
    <ligand>
        <name>substrate</name>
    </ligand>
</feature>
<evidence type="ECO:0000259" key="11">
    <source>
        <dbReference type="PROSITE" id="PS50106"/>
    </source>
</evidence>
<dbReference type="AlphaFoldDB" id="A0A5B9QT88"/>
<evidence type="ECO:0000256" key="9">
    <source>
        <dbReference type="PIRSR" id="PIRSR611782-1"/>
    </source>
</evidence>
<feature type="active site" description="Charge relay system" evidence="9">
    <location>
        <position position="129"/>
    </location>
</feature>
<dbReference type="Gene3D" id="2.30.42.10">
    <property type="match status" value="2"/>
</dbReference>
<dbReference type="GO" id="GO:0042597">
    <property type="term" value="C:periplasmic space"/>
    <property type="evidence" value="ECO:0007669"/>
    <property type="project" value="UniProtKB-SubCell"/>
</dbReference>
<comment type="subcellular location">
    <subcellularLocation>
        <location evidence="1">Periplasm</location>
    </subcellularLocation>
</comment>
<evidence type="ECO:0000256" key="8">
    <source>
        <dbReference type="ARBA" id="ARBA00022825"/>
    </source>
</evidence>
<dbReference type="OrthoDB" id="248175at2"/>
<dbReference type="GO" id="GO:0006508">
    <property type="term" value="P:proteolysis"/>
    <property type="evidence" value="ECO:0007669"/>
    <property type="project" value="UniProtKB-KW"/>
</dbReference>
<keyword evidence="8" id="KW-0720">Serine protease</keyword>
<gene>
    <name evidence="12" type="primary">mucD_3</name>
    <name evidence="12" type="ORF">UC8_42680</name>
</gene>
<evidence type="ECO:0000256" key="3">
    <source>
        <dbReference type="ARBA" id="ARBA00022670"/>
    </source>
</evidence>
<sequence>MQNAWKTLSLTLGAALFGCLLTGVVISLPSALQNDANAHPNQVTNRLLQVENQNNSTAQDLSSSFRNVAEAMRPTVVSIHTHATERAVNRRLPRGLEQYFGLPPASREREGLGSGVIVRADGYILTNNHVVAGTDELEVQLSDGRRKPAVIIGTDPETDLAIIRIEGNQYPVAQMGDSEAIRVGDWVLAIGSPFGLEQTVTAGIISAKNRVQGIVGEGEGFEDFLQTDAAINPGNSGGPLVNLRGEVVGINTAIESRSGGSNGIGFAIPSAMAIPIIESIIESGSVERGFLGAQISDVTENTVREFALKVESGALIRSVLEEQPAARGGLQPGDVVLSIDGRAINTSSALRNYVASRRPGSVLRMQVDRNGQSLALAVTLGERSSEAMAMFRAGESGIGADLEPLDERTAQQLGYENLRTGLVVTQIQRGSLAERSGLRIGDVIVAVNGQIADDVQILREAIEQTRTEGKASQLVVLTGNVRRLIVIRP</sequence>
<keyword evidence="6" id="KW-0574">Periplasm</keyword>
<dbReference type="PANTHER" id="PTHR22939">
    <property type="entry name" value="SERINE PROTEASE FAMILY S1C HTRA-RELATED"/>
    <property type="match status" value="1"/>
</dbReference>
<dbReference type="GO" id="GO:0004252">
    <property type="term" value="F:serine-type endopeptidase activity"/>
    <property type="evidence" value="ECO:0007669"/>
    <property type="project" value="InterPro"/>
</dbReference>
<dbReference type="KEGG" id="rul:UC8_42680"/>
<evidence type="ECO:0000256" key="2">
    <source>
        <dbReference type="ARBA" id="ARBA00010541"/>
    </source>
</evidence>
<dbReference type="Proteomes" id="UP000325286">
    <property type="component" value="Chromosome"/>
</dbReference>
<dbReference type="SMART" id="SM00228">
    <property type="entry name" value="PDZ"/>
    <property type="match status" value="2"/>
</dbReference>
<reference evidence="12 13" key="1">
    <citation type="submission" date="2019-08" db="EMBL/GenBank/DDBJ databases">
        <title>Deep-cultivation of Planctomycetes and their phenomic and genomic characterization uncovers novel biology.</title>
        <authorList>
            <person name="Wiegand S."/>
            <person name="Jogler M."/>
            <person name="Boedeker C."/>
            <person name="Pinto D."/>
            <person name="Vollmers J."/>
            <person name="Rivas-Marin E."/>
            <person name="Kohn T."/>
            <person name="Peeters S.H."/>
            <person name="Heuer A."/>
            <person name="Rast P."/>
            <person name="Oberbeckmann S."/>
            <person name="Bunk B."/>
            <person name="Jeske O."/>
            <person name="Meyerdierks A."/>
            <person name="Storesund J.E."/>
            <person name="Kallscheuer N."/>
            <person name="Luecker S."/>
            <person name="Lage O.M."/>
            <person name="Pohl T."/>
            <person name="Merkel B.J."/>
            <person name="Hornburger P."/>
            <person name="Mueller R.-W."/>
            <person name="Bruemmer F."/>
            <person name="Labrenz M."/>
            <person name="Spormann A.M."/>
            <person name="Op den Camp H."/>
            <person name="Overmann J."/>
            <person name="Amann R."/>
            <person name="Jetten M.S.M."/>
            <person name="Mascher T."/>
            <person name="Medema M.H."/>
            <person name="Devos D.P."/>
            <person name="Kaster A.-K."/>
            <person name="Ovreas L."/>
            <person name="Rohde M."/>
            <person name="Galperin M.Y."/>
            <person name="Jogler C."/>
        </authorList>
    </citation>
    <scope>NUCLEOTIDE SEQUENCE [LARGE SCALE GENOMIC DNA]</scope>
    <source>
        <strain evidence="12 13">UC8</strain>
    </source>
</reference>
<evidence type="ECO:0000256" key="1">
    <source>
        <dbReference type="ARBA" id="ARBA00004418"/>
    </source>
</evidence>
<dbReference type="PROSITE" id="PS51257">
    <property type="entry name" value="PROKAR_LIPOPROTEIN"/>
    <property type="match status" value="1"/>
</dbReference>
<dbReference type="RefSeq" id="WP_068131437.1">
    <property type="nucleotide sequence ID" value="NZ_CP042914.1"/>
</dbReference>
<dbReference type="InterPro" id="IPR041489">
    <property type="entry name" value="PDZ_6"/>
</dbReference>
<proteinExistence type="inferred from homology"/>
<dbReference type="EMBL" id="CP042914">
    <property type="protein sequence ID" value="QEG42234.1"/>
    <property type="molecule type" value="Genomic_DNA"/>
</dbReference>
<keyword evidence="4" id="KW-0732">Signal</keyword>
<feature type="domain" description="PDZ" evidence="11">
    <location>
        <begin position="387"/>
        <end position="480"/>
    </location>
</feature>
<keyword evidence="7 12" id="KW-0378">Hydrolase</keyword>
<dbReference type="InterPro" id="IPR011782">
    <property type="entry name" value="Pept_S1C_Do"/>
</dbReference>
<evidence type="ECO:0000313" key="13">
    <source>
        <dbReference type="Proteomes" id="UP000325286"/>
    </source>
</evidence>
<dbReference type="EC" id="3.4.21.107" evidence="12"/>
<keyword evidence="3 12" id="KW-0645">Protease</keyword>
<dbReference type="InterPro" id="IPR009003">
    <property type="entry name" value="Peptidase_S1_PA"/>
</dbReference>
<evidence type="ECO:0000256" key="10">
    <source>
        <dbReference type="PIRSR" id="PIRSR611782-2"/>
    </source>
</evidence>
<accession>A0A5B9QT88</accession>
<dbReference type="FunFam" id="2.40.10.10:FF:000001">
    <property type="entry name" value="Periplasmic serine protease DegS"/>
    <property type="match status" value="1"/>
</dbReference>
<evidence type="ECO:0000313" key="12">
    <source>
        <dbReference type="EMBL" id="QEG42234.1"/>
    </source>
</evidence>
<feature type="active site" description="Charge relay system" evidence="9">
    <location>
        <position position="159"/>
    </location>
</feature>
<dbReference type="SUPFAM" id="SSF50156">
    <property type="entry name" value="PDZ domain-like"/>
    <property type="match status" value="2"/>
</dbReference>
<dbReference type="Pfam" id="PF13365">
    <property type="entry name" value="Trypsin_2"/>
    <property type="match status" value="1"/>
</dbReference>
<organism evidence="12 13">
    <name type="scientific">Roseimaritima ulvae</name>
    <dbReference type="NCBI Taxonomy" id="980254"/>
    <lineage>
        <taxon>Bacteria</taxon>
        <taxon>Pseudomonadati</taxon>
        <taxon>Planctomycetota</taxon>
        <taxon>Planctomycetia</taxon>
        <taxon>Pirellulales</taxon>
        <taxon>Pirellulaceae</taxon>
        <taxon>Roseimaritima</taxon>
    </lineage>
</organism>
<feature type="binding site" evidence="10">
    <location>
        <begin position="234"/>
        <end position="236"/>
    </location>
    <ligand>
        <name>substrate</name>
    </ligand>
</feature>
<dbReference type="InterPro" id="IPR001478">
    <property type="entry name" value="PDZ"/>
</dbReference>
<name>A0A5B9QT88_9BACT</name>
<evidence type="ECO:0000256" key="6">
    <source>
        <dbReference type="ARBA" id="ARBA00022764"/>
    </source>
</evidence>
<evidence type="ECO:0000256" key="7">
    <source>
        <dbReference type="ARBA" id="ARBA00022801"/>
    </source>
</evidence>
<dbReference type="Pfam" id="PF17820">
    <property type="entry name" value="PDZ_6"/>
    <property type="match status" value="1"/>
</dbReference>
<dbReference type="Pfam" id="PF13180">
    <property type="entry name" value="PDZ_2"/>
    <property type="match status" value="1"/>
</dbReference>
<dbReference type="PANTHER" id="PTHR22939:SF129">
    <property type="entry name" value="SERINE PROTEASE HTRA2, MITOCHONDRIAL"/>
    <property type="match status" value="1"/>
</dbReference>
<protein>
    <submittedName>
        <fullName evidence="12">Putative periplasmic serine endoprotease DegP-like</fullName>
        <ecNumber evidence="12">3.4.21.107</ecNumber>
    </submittedName>
</protein>